<sequence>MDSTREERMQQRLRGAQRQVKDVDFGFILPDFAAPPVEAPAPVIPNSIPEASANPETPQPDVPSQPGSQTPATASRSRGRPSNILGLQSNNVGKSNTGNDANTSAKRRKLETDEPPSSSTRSMRSSRSSARKSVFDMPENDEQEQIEVENLQAPFAESLEGNASGPEIVTTAPTATEMAIEPIERSPSNEMIPASDNEELAENVNQLLQEEISLPSANEPDSPKMLPRASRNKRKRDDSSSEHSGLDQSTIIEAAIADTTDDGIEEVPPKPPRRSRRKSALQVEVEDNEEEILEESIEQAEAINDYEAATVLKKSQGRRVSRNMVASDESILEDEAPPRSPIAKTKRGRVRQITSPVQQRQPAPPKAKANKLDKKKNKAPKVREGSPIPVTVHRLTKGPVYDDDDSDADILNTEIPCATRAGVNAVDVLSQICHELVTAGLETLGEHADKTQDAAQRLEYKTKIRAVKSFSKELQVRLLEHVSTQILPLHHLPTSS</sequence>
<evidence type="ECO:0000256" key="1">
    <source>
        <dbReference type="SAM" id="MobiDB-lite"/>
    </source>
</evidence>
<feature type="region of interest" description="Disordered" evidence="1">
    <location>
        <begin position="196"/>
        <end position="289"/>
    </location>
</feature>
<dbReference type="AlphaFoldDB" id="A0A8A3PIM2"/>
<feature type="compositionally biased region" description="Polar residues" evidence="1">
    <location>
        <begin position="65"/>
        <end position="76"/>
    </location>
</feature>
<evidence type="ECO:0000313" key="4">
    <source>
        <dbReference type="Proteomes" id="UP000672032"/>
    </source>
</evidence>
<feature type="compositionally biased region" description="Polar residues" evidence="1">
    <location>
        <begin position="352"/>
        <end position="361"/>
    </location>
</feature>
<organism evidence="3 4">
    <name type="scientific">Monilinia vaccinii-corymbosi</name>
    <dbReference type="NCBI Taxonomy" id="61207"/>
    <lineage>
        <taxon>Eukaryota</taxon>
        <taxon>Fungi</taxon>
        <taxon>Dikarya</taxon>
        <taxon>Ascomycota</taxon>
        <taxon>Pezizomycotina</taxon>
        <taxon>Leotiomycetes</taxon>
        <taxon>Helotiales</taxon>
        <taxon>Sclerotiniaceae</taxon>
        <taxon>Monilinia</taxon>
    </lineage>
</organism>
<gene>
    <name evidence="3" type="ORF">DSL72_007997</name>
</gene>
<dbReference type="InterPro" id="IPR048743">
    <property type="entry name" value="AME1"/>
</dbReference>
<protein>
    <recommendedName>
        <fullName evidence="2">Inner kinetochore subunit AME1 domain-containing protein</fullName>
    </recommendedName>
</protein>
<reference evidence="3" key="1">
    <citation type="submission" date="2020-10" db="EMBL/GenBank/DDBJ databases">
        <title>Genome Sequence of Monilinia vaccinii-corymbosi Sheds Light on Mummy Berry Disease Infection of Blueberry and Mating Type.</title>
        <authorList>
            <person name="Yow A.G."/>
            <person name="Zhang Y."/>
            <person name="Bansal K."/>
            <person name="Eacker S.M."/>
            <person name="Sullivan S."/>
            <person name="Liachko I."/>
            <person name="Cubeta M.A."/>
            <person name="Rollins J.A."/>
            <person name="Ashrafi H."/>
        </authorList>
    </citation>
    <scope>NUCLEOTIDE SEQUENCE</scope>
    <source>
        <strain evidence="3">RL-1</strain>
    </source>
</reference>
<evidence type="ECO:0000313" key="3">
    <source>
        <dbReference type="EMBL" id="QSZ35132.1"/>
    </source>
</evidence>
<feature type="compositionally biased region" description="Basic and acidic residues" evidence="1">
    <location>
        <begin position="235"/>
        <end position="245"/>
    </location>
</feature>
<accession>A0A8A3PIM2</accession>
<feature type="region of interest" description="Disordered" evidence="1">
    <location>
        <begin position="1"/>
        <end position="150"/>
    </location>
</feature>
<feature type="compositionally biased region" description="Polar residues" evidence="1">
    <location>
        <begin position="85"/>
        <end position="104"/>
    </location>
</feature>
<name>A0A8A3PIM2_9HELO</name>
<dbReference type="Pfam" id="PF20994">
    <property type="entry name" value="CENPU"/>
    <property type="match status" value="1"/>
</dbReference>
<feature type="compositionally biased region" description="Basic and acidic residues" evidence="1">
    <location>
        <begin position="1"/>
        <end position="10"/>
    </location>
</feature>
<proteinExistence type="predicted"/>
<feature type="compositionally biased region" description="Acidic residues" evidence="1">
    <location>
        <begin position="138"/>
        <end position="147"/>
    </location>
</feature>
<dbReference type="EMBL" id="CP063409">
    <property type="protein sequence ID" value="QSZ35132.1"/>
    <property type="molecule type" value="Genomic_DNA"/>
</dbReference>
<keyword evidence="4" id="KW-1185">Reference proteome</keyword>
<dbReference type="OrthoDB" id="5377952at2759"/>
<evidence type="ECO:0000259" key="2">
    <source>
        <dbReference type="Pfam" id="PF20994"/>
    </source>
</evidence>
<dbReference type="Proteomes" id="UP000672032">
    <property type="component" value="Chromosome 5"/>
</dbReference>
<feature type="region of interest" description="Disordered" evidence="1">
    <location>
        <begin position="329"/>
        <end position="384"/>
    </location>
</feature>
<feature type="domain" description="Inner kinetochore subunit AME1" evidence="2">
    <location>
        <begin position="419"/>
        <end position="480"/>
    </location>
</feature>
<feature type="compositionally biased region" description="Low complexity" evidence="1">
    <location>
        <begin position="117"/>
        <end position="132"/>
    </location>
</feature>